<evidence type="ECO:0000256" key="1">
    <source>
        <dbReference type="SAM" id="SignalP"/>
    </source>
</evidence>
<organism evidence="2 3">
    <name type="scientific">Rhodanobacter humi</name>
    <dbReference type="NCBI Taxonomy" id="1888173"/>
    <lineage>
        <taxon>Bacteria</taxon>
        <taxon>Pseudomonadati</taxon>
        <taxon>Pseudomonadota</taxon>
        <taxon>Gammaproteobacteria</taxon>
        <taxon>Lysobacterales</taxon>
        <taxon>Rhodanobacteraceae</taxon>
        <taxon>Rhodanobacter</taxon>
    </lineage>
</organism>
<proteinExistence type="predicted"/>
<feature type="signal peptide" evidence="1">
    <location>
        <begin position="1"/>
        <end position="20"/>
    </location>
</feature>
<keyword evidence="3" id="KW-1185">Reference proteome</keyword>
<dbReference type="Proteomes" id="UP001562159">
    <property type="component" value="Unassembled WGS sequence"/>
</dbReference>
<name>A0ABV4AST2_9GAMM</name>
<sequence>MDHRTLPALLLSLFCAGACAQSAVAPVAQHPRLPGATAGAVADKVQFHFKDGDSPGMRWARQMGQGAARVVAQDHKMTNHTLVQYGRPGVECKVSAMKPECP</sequence>
<gene>
    <name evidence="2" type="ORF">AB7878_13580</name>
</gene>
<protein>
    <submittedName>
        <fullName evidence="2">Uncharacterized protein</fullName>
    </submittedName>
</protein>
<reference evidence="2 3" key="1">
    <citation type="submission" date="2024-07" db="EMBL/GenBank/DDBJ databases">
        <title>Molecular mechanisms and environmental adaptations of flagellar loss and biofilm growth of Rhodanobacter under environmental stress.</title>
        <authorList>
            <person name="Chen M."/>
        </authorList>
    </citation>
    <scope>NUCLEOTIDE SEQUENCE [LARGE SCALE GENOMIC DNA]</scope>
    <source>
        <strain evidence="2 3">RS22</strain>
    </source>
</reference>
<accession>A0ABV4AST2</accession>
<feature type="chain" id="PRO_5047340743" evidence="1">
    <location>
        <begin position="21"/>
        <end position="102"/>
    </location>
</feature>
<evidence type="ECO:0000313" key="2">
    <source>
        <dbReference type="EMBL" id="MEY2183449.1"/>
    </source>
</evidence>
<comment type="caution">
    <text evidence="2">The sequence shown here is derived from an EMBL/GenBank/DDBJ whole genome shotgun (WGS) entry which is preliminary data.</text>
</comment>
<keyword evidence="1" id="KW-0732">Signal</keyword>
<dbReference type="EMBL" id="JBGBPY010000001">
    <property type="protein sequence ID" value="MEY2183449.1"/>
    <property type="molecule type" value="Genomic_DNA"/>
</dbReference>
<evidence type="ECO:0000313" key="3">
    <source>
        <dbReference type="Proteomes" id="UP001562159"/>
    </source>
</evidence>